<dbReference type="EMBL" id="FOME01000014">
    <property type="protein sequence ID" value="SFE75145.1"/>
    <property type="molecule type" value="Genomic_DNA"/>
</dbReference>
<feature type="transmembrane region" description="Helical" evidence="1">
    <location>
        <begin position="41"/>
        <end position="62"/>
    </location>
</feature>
<feature type="transmembrane region" description="Helical" evidence="1">
    <location>
        <begin position="208"/>
        <end position="229"/>
    </location>
</feature>
<keyword evidence="1" id="KW-1133">Transmembrane helix</keyword>
<sequence length="258" mass="27600">MILISLLAIALLTVAVAGFTVLNARRKAAASGESDSDSQSFVGGVLAALFTVVLAFYIVFAWQNGDDIEKASQHETNALIDVYWQASIAPQPHAADIQTTISEYTDRVADHEWLAHDAGGADPEAERLLAELRTQVLALPVDSEALKTSREQSLQDIRQITENRQERVTIATDDQSFNIVLLVASVLGAVLMIVFPLLIGLSMRPANVAVMAVLTATLGFTVYMSFALLQPFSGPFGVDPDSFNAAQETFSTAAGSAS</sequence>
<evidence type="ECO:0000313" key="3">
    <source>
        <dbReference type="EMBL" id="SFE75145.1"/>
    </source>
</evidence>
<gene>
    <name evidence="2" type="ORF">SAMN02982929_02398</name>
    <name evidence="3" type="ORF">SAMN05216506_1146</name>
</gene>
<evidence type="ECO:0000313" key="2">
    <source>
        <dbReference type="EMBL" id="SEG49788.1"/>
    </source>
</evidence>
<dbReference type="RefSeq" id="WP_093357205.1">
    <property type="nucleotide sequence ID" value="NZ_FNVB01000003.1"/>
</dbReference>
<dbReference type="AlphaFoldDB" id="A0A1H6AM36"/>
<dbReference type="Proteomes" id="UP000236729">
    <property type="component" value="Unassembled WGS sequence"/>
</dbReference>
<proteinExistence type="predicted"/>
<keyword evidence="4" id="KW-1185">Reference proteome</keyword>
<name>A0A1H6AM36_9PSEU</name>
<evidence type="ECO:0000313" key="4">
    <source>
        <dbReference type="Proteomes" id="UP000199690"/>
    </source>
</evidence>
<organism evidence="2 5">
    <name type="scientific">Saccharopolyspora kobensis</name>
    <dbReference type="NCBI Taxonomy" id="146035"/>
    <lineage>
        <taxon>Bacteria</taxon>
        <taxon>Bacillati</taxon>
        <taxon>Actinomycetota</taxon>
        <taxon>Actinomycetes</taxon>
        <taxon>Pseudonocardiales</taxon>
        <taxon>Pseudonocardiaceae</taxon>
        <taxon>Saccharopolyspora</taxon>
    </lineage>
</organism>
<reference evidence="2" key="2">
    <citation type="submission" date="2016-10" db="EMBL/GenBank/DDBJ databases">
        <authorList>
            <person name="de Groot N.N."/>
        </authorList>
    </citation>
    <scope>NUCLEOTIDE SEQUENCE [LARGE SCALE GENOMIC DNA]</scope>
    <source>
        <strain evidence="2">ATCC 20501</strain>
    </source>
</reference>
<evidence type="ECO:0008006" key="6">
    <source>
        <dbReference type="Google" id="ProtNLM"/>
    </source>
</evidence>
<dbReference type="InterPro" id="IPR025333">
    <property type="entry name" value="DUF4239"/>
</dbReference>
<protein>
    <recommendedName>
        <fullName evidence="6">DUF4239 domain-containing protein</fullName>
    </recommendedName>
</protein>
<accession>A0A1I2D3U0</accession>
<dbReference type="Pfam" id="PF14023">
    <property type="entry name" value="Bestrophin-like"/>
    <property type="match status" value="1"/>
</dbReference>
<dbReference type="SMR" id="A0A1H6AM36"/>
<keyword evidence="1" id="KW-0812">Transmembrane</keyword>
<evidence type="ECO:0000256" key="1">
    <source>
        <dbReference type="SAM" id="Phobius"/>
    </source>
</evidence>
<dbReference type="EMBL" id="FNVB01000003">
    <property type="protein sequence ID" value="SEG49788.1"/>
    <property type="molecule type" value="Genomic_DNA"/>
</dbReference>
<keyword evidence="1" id="KW-0472">Membrane</keyword>
<dbReference type="Proteomes" id="UP000199690">
    <property type="component" value="Unassembled WGS sequence"/>
</dbReference>
<reference evidence="4 5" key="1">
    <citation type="submission" date="2016-10" db="EMBL/GenBank/DDBJ databases">
        <authorList>
            <person name="Varghese N."/>
            <person name="Submissions S."/>
        </authorList>
    </citation>
    <scope>NUCLEOTIDE SEQUENCE [LARGE SCALE GENOMIC DNA]</scope>
    <source>
        <strain evidence="5">ATCC 20501</strain>
        <strain evidence="3 4">CGMCC 4.3529</strain>
    </source>
</reference>
<accession>A0A1H6AM36</accession>
<feature type="transmembrane region" description="Helical" evidence="1">
    <location>
        <begin position="179"/>
        <end position="202"/>
    </location>
</feature>
<evidence type="ECO:0000313" key="5">
    <source>
        <dbReference type="Proteomes" id="UP000236729"/>
    </source>
</evidence>